<name>A0A811L855_9BILA</name>
<feature type="compositionally biased region" description="Low complexity" evidence="1">
    <location>
        <begin position="43"/>
        <end position="60"/>
    </location>
</feature>
<proteinExistence type="predicted"/>
<feature type="compositionally biased region" description="Basic and acidic residues" evidence="1">
    <location>
        <begin position="104"/>
        <end position="116"/>
    </location>
</feature>
<feature type="chain" id="PRO_5035681785" evidence="2">
    <location>
        <begin position="18"/>
        <end position="244"/>
    </location>
</feature>
<evidence type="ECO:0000313" key="3">
    <source>
        <dbReference type="EMBL" id="CAD5223819.1"/>
    </source>
</evidence>
<evidence type="ECO:0000313" key="4">
    <source>
        <dbReference type="Proteomes" id="UP000614601"/>
    </source>
</evidence>
<accession>A0A811L855</accession>
<feature type="compositionally biased region" description="Basic and acidic residues" evidence="1">
    <location>
        <begin position="223"/>
        <end position="237"/>
    </location>
</feature>
<keyword evidence="4" id="KW-1185">Reference proteome</keyword>
<dbReference type="EMBL" id="CAJFCW020000005">
    <property type="protein sequence ID" value="CAG9118887.1"/>
    <property type="molecule type" value="Genomic_DNA"/>
</dbReference>
<evidence type="ECO:0000256" key="1">
    <source>
        <dbReference type="SAM" id="MobiDB-lite"/>
    </source>
</evidence>
<organism evidence="3 4">
    <name type="scientific">Bursaphelenchus okinawaensis</name>
    <dbReference type="NCBI Taxonomy" id="465554"/>
    <lineage>
        <taxon>Eukaryota</taxon>
        <taxon>Metazoa</taxon>
        <taxon>Ecdysozoa</taxon>
        <taxon>Nematoda</taxon>
        <taxon>Chromadorea</taxon>
        <taxon>Rhabditida</taxon>
        <taxon>Tylenchina</taxon>
        <taxon>Tylenchomorpha</taxon>
        <taxon>Aphelenchoidea</taxon>
        <taxon>Aphelenchoididae</taxon>
        <taxon>Bursaphelenchus</taxon>
    </lineage>
</organism>
<dbReference type="EMBL" id="CAJFDH010000005">
    <property type="protein sequence ID" value="CAD5223819.1"/>
    <property type="molecule type" value="Genomic_DNA"/>
</dbReference>
<comment type="caution">
    <text evidence="3">The sequence shown here is derived from an EMBL/GenBank/DDBJ whole genome shotgun (WGS) entry which is preliminary data.</text>
</comment>
<protein>
    <submittedName>
        <fullName evidence="3">Uncharacterized protein</fullName>
    </submittedName>
</protein>
<sequence>MIIYLLLLPFNFLLIYCSKKGKQNPPTPPIINIGTPRSRTPIGSSSKSKLLDGSPLAQESQKSKQQSEMKKSSMKSPGDKEKSAIKQPDGKANQHEEEEEEESTEIKSEVLKENIKQYRASKGTLNRTKKEKSKSGRKKNKSSKGSNEKPRTNRQSARTAAPVGGSEACGYGAGAGASAYMQPTQKLTSSAKTTQRITSIAKTQKKEPSEMASAVVNVSTNSKAKDKSKMNEKEHDQNSAYLVA</sequence>
<feature type="compositionally biased region" description="Polar residues" evidence="1">
    <location>
        <begin position="186"/>
        <end position="202"/>
    </location>
</feature>
<evidence type="ECO:0000256" key="2">
    <source>
        <dbReference type="SAM" id="SignalP"/>
    </source>
</evidence>
<gene>
    <name evidence="3" type="ORF">BOKJ2_LOCUS10589</name>
</gene>
<feature type="region of interest" description="Disordered" evidence="1">
    <location>
        <begin position="186"/>
        <end position="244"/>
    </location>
</feature>
<feature type="compositionally biased region" description="Basic residues" evidence="1">
    <location>
        <begin position="127"/>
        <end position="142"/>
    </location>
</feature>
<feature type="region of interest" description="Disordered" evidence="1">
    <location>
        <begin position="24"/>
        <end position="167"/>
    </location>
</feature>
<dbReference type="Proteomes" id="UP000614601">
    <property type="component" value="Unassembled WGS sequence"/>
</dbReference>
<feature type="compositionally biased region" description="Basic and acidic residues" evidence="1">
    <location>
        <begin position="61"/>
        <end position="95"/>
    </location>
</feature>
<feature type="signal peptide" evidence="2">
    <location>
        <begin position="1"/>
        <end position="17"/>
    </location>
</feature>
<reference evidence="3" key="1">
    <citation type="submission" date="2020-09" db="EMBL/GenBank/DDBJ databases">
        <authorList>
            <person name="Kikuchi T."/>
        </authorList>
    </citation>
    <scope>NUCLEOTIDE SEQUENCE</scope>
    <source>
        <strain evidence="3">SH1</strain>
    </source>
</reference>
<dbReference type="AlphaFoldDB" id="A0A811L855"/>
<keyword evidence="2" id="KW-0732">Signal</keyword>
<dbReference type="Proteomes" id="UP000783686">
    <property type="component" value="Unassembled WGS sequence"/>
</dbReference>